<dbReference type="Proteomes" id="UP000008810">
    <property type="component" value="Chromosome 1"/>
</dbReference>
<dbReference type="SUPFAM" id="SSF81665">
    <property type="entry name" value="Calcium ATPase, transmembrane domain M"/>
    <property type="match status" value="1"/>
</dbReference>
<dbReference type="ExpressionAtlas" id="A0A0Q3RVX7">
    <property type="expression patterns" value="baseline"/>
</dbReference>
<reference evidence="2" key="3">
    <citation type="submission" date="2018-08" db="UniProtKB">
        <authorList>
            <consortium name="EnsemblPlants"/>
        </authorList>
    </citation>
    <scope>IDENTIFICATION</scope>
    <source>
        <strain evidence="2">cv. Bd21</strain>
    </source>
</reference>
<evidence type="ECO:0000313" key="3">
    <source>
        <dbReference type="Proteomes" id="UP000008810"/>
    </source>
</evidence>
<accession>A0A0Q3RVX7</accession>
<evidence type="ECO:0000313" key="2">
    <source>
        <dbReference type="EnsemblPlants" id="KQK17034"/>
    </source>
</evidence>
<dbReference type="EMBL" id="CM000880">
    <property type="protein sequence ID" value="KQK17034.1"/>
    <property type="molecule type" value="Genomic_DNA"/>
</dbReference>
<dbReference type="AlphaFoldDB" id="A0A0Q3RVX7"/>
<proteinExistence type="predicted"/>
<dbReference type="Gramene" id="KQK17034">
    <property type="protein sequence ID" value="KQK17034"/>
    <property type="gene ID" value="BRADI_1g32115v3"/>
</dbReference>
<reference evidence="1 2" key="1">
    <citation type="journal article" date="2010" name="Nature">
        <title>Genome sequencing and analysis of the model grass Brachypodium distachyon.</title>
        <authorList>
            <consortium name="International Brachypodium Initiative"/>
        </authorList>
    </citation>
    <scope>NUCLEOTIDE SEQUENCE [LARGE SCALE GENOMIC DNA]</scope>
    <source>
        <strain evidence="1 2">Bd21</strain>
    </source>
</reference>
<dbReference type="OrthoDB" id="3352408at2759"/>
<dbReference type="InterPro" id="IPR023298">
    <property type="entry name" value="ATPase_P-typ_TM_dom_sf"/>
</dbReference>
<dbReference type="STRING" id="15368.A0A0Q3RVX7"/>
<dbReference type="EnsemblPlants" id="KQK17034">
    <property type="protein sequence ID" value="KQK17034"/>
    <property type="gene ID" value="BRADI_1g32115v3"/>
</dbReference>
<keyword evidence="3" id="KW-1185">Reference proteome</keyword>
<protein>
    <submittedName>
        <fullName evidence="1 2">Uncharacterized protein</fullName>
    </submittedName>
</protein>
<evidence type="ECO:0000313" key="1">
    <source>
        <dbReference type="EMBL" id="KQK17034.1"/>
    </source>
</evidence>
<dbReference type="InParanoid" id="A0A0Q3RVX7"/>
<reference evidence="1" key="2">
    <citation type="submission" date="2017-06" db="EMBL/GenBank/DDBJ databases">
        <title>WGS assembly of Brachypodium distachyon.</title>
        <authorList>
            <consortium name="The International Brachypodium Initiative"/>
            <person name="Lucas S."/>
            <person name="Harmon-Smith M."/>
            <person name="Lail K."/>
            <person name="Tice H."/>
            <person name="Grimwood J."/>
            <person name="Bruce D."/>
            <person name="Barry K."/>
            <person name="Shu S."/>
            <person name="Lindquist E."/>
            <person name="Wang M."/>
            <person name="Pitluck S."/>
            <person name="Vogel J.P."/>
            <person name="Garvin D.F."/>
            <person name="Mockler T.C."/>
            <person name="Schmutz J."/>
            <person name="Rokhsar D."/>
            <person name="Bevan M.W."/>
        </authorList>
    </citation>
    <scope>NUCLEOTIDE SEQUENCE</scope>
    <source>
        <strain evidence="1">Bd21</strain>
    </source>
</reference>
<organism evidence="1">
    <name type="scientific">Brachypodium distachyon</name>
    <name type="common">Purple false brome</name>
    <name type="synonym">Trachynia distachya</name>
    <dbReference type="NCBI Taxonomy" id="15368"/>
    <lineage>
        <taxon>Eukaryota</taxon>
        <taxon>Viridiplantae</taxon>
        <taxon>Streptophyta</taxon>
        <taxon>Embryophyta</taxon>
        <taxon>Tracheophyta</taxon>
        <taxon>Spermatophyta</taxon>
        <taxon>Magnoliopsida</taxon>
        <taxon>Liliopsida</taxon>
        <taxon>Poales</taxon>
        <taxon>Poaceae</taxon>
        <taxon>BOP clade</taxon>
        <taxon>Pooideae</taxon>
        <taxon>Stipodae</taxon>
        <taxon>Brachypodieae</taxon>
        <taxon>Brachypodium</taxon>
    </lineage>
</organism>
<gene>
    <name evidence="1" type="ORF">BRADI_1g32115v3</name>
</gene>
<name>A0A0Q3RVX7_BRADI</name>
<dbReference type="Gene3D" id="1.20.1110.10">
    <property type="entry name" value="Calcium-transporting ATPase, transmembrane domain"/>
    <property type="match status" value="1"/>
</dbReference>
<sequence>MGPFSLCNSQKFIQFQLTVNVAVLIINFVSGISSGDVPLNAFQSISYVSSKSFPSVRILSKYPRSYIPPNVAQVSYVELGDNDIVETRFCWKVMEATP</sequence>